<evidence type="ECO:0000256" key="3">
    <source>
        <dbReference type="ARBA" id="ARBA00022692"/>
    </source>
</evidence>
<evidence type="ECO:0000256" key="1">
    <source>
        <dbReference type="ARBA" id="ARBA00004167"/>
    </source>
</evidence>
<evidence type="ECO:0000256" key="4">
    <source>
        <dbReference type="ARBA" id="ARBA00022982"/>
    </source>
</evidence>
<evidence type="ECO:0000256" key="6">
    <source>
        <dbReference type="ARBA" id="ARBA00023078"/>
    </source>
</evidence>
<evidence type="ECO:0000256" key="7">
    <source>
        <dbReference type="ARBA" id="ARBA00023136"/>
    </source>
</evidence>
<geneLocation type="chloroplast" evidence="11"/>
<evidence type="ECO:0000256" key="8">
    <source>
        <dbReference type="ARBA" id="ARBA00025197"/>
    </source>
</evidence>
<keyword evidence="10" id="KW-0602">Photosynthesis</keyword>
<comment type="subcellular location">
    <subcellularLocation>
        <location evidence="1">Membrane</location>
        <topology evidence="1">Single-pass membrane protein</topology>
    </subcellularLocation>
    <subcellularLocation>
        <location evidence="10">Plastid</location>
        <location evidence="10">Chloroplast thylakoid membrane</location>
        <topology evidence="10">Single-pass membrane protein</topology>
    </subcellularLocation>
</comment>
<comment type="similarity">
    <text evidence="10">Belongs to the PetL family.</text>
</comment>
<feature type="transmembrane region" description="Helical" evidence="10">
    <location>
        <begin position="6"/>
        <end position="24"/>
    </location>
</feature>
<protein>
    <recommendedName>
        <fullName evidence="10">Cytochrome b6-f complex subunit 6</fullName>
    </recommendedName>
    <alternativeName>
        <fullName evidence="10">Cytochrome b6-f complex subunit PetL</fullName>
    </alternativeName>
    <alternativeName>
        <fullName evidence="10">Cytochrome b6-f complex subunit VI</fullName>
    </alternativeName>
</protein>
<dbReference type="Pfam" id="PF05115">
    <property type="entry name" value="PetL"/>
    <property type="match status" value="1"/>
</dbReference>
<dbReference type="InterPro" id="IPR007802">
    <property type="entry name" value="Cyt_b6/f_cplx_su6"/>
</dbReference>
<dbReference type="EMBL" id="MK085987">
    <property type="protein sequence ID" value="QBX97694.1"/>
    <property type="molecule type" value="Genomic_DNA"/>
</dbReference>
<keyword evidence="6 10" id="KW-0793">Thylakoid</keyword>
<proteinExistence type="inferred from homology"/>
<keyword evidence="5 10" id="KW-1133">Transmembrane helix</keyword>
<keyword evidence="4 10" id="KW-0249">Electron transport</keyword>
<dbReference type="GO" id="GO:0009055">
    <property type="term" value="F:electron transfer activity"/>
    <property type="evidence" value="ECO:0007669"/>
    <property type="project" value="InterPro"/>
</dbReference>
<organism evidence="11">
    <name type="scientific">Chloropicon laureae</name>
    <dbReference type="NCBI Taxonomy" id="464258"/>
    <lineage>
        <taxon>Eukaryota</taxon>
        <taxon>Viridiplantae</taxon>
        <taxon>Chlorophyta</taxon>
        <taxon>Chloropicophyceae</taxon>
        <taxon>Chloropicales</taxon>
        <taxon>Chloropicaceae</taxon>
        <taxon>Chloropicon</taxon>
    </lineage>
</organism>
<evidence type="ECO:0000256" key="5">
    <source>
        <dbReference type="ARBA" id="ARBA00022989"/>
    </source>
</evidence>
<dbReference type="GO" id="GO:0009535">
    <property type="term" value="C:chloroplast thylakoid membrane"/>
    <property type="evidence" value="ECO:0007669"/>
    <property type="project" value="UniProtKB-SubCell"/>
</dbReference>
<evidence type="ECO:0000256" key="2">
    <source>
        <dbReference type="ARBA" id="ARBA00022448"/>
    </source>
</evidence>
<reference evidence="11" key="1">
    <citation type="journal article" date="2019" name="Genome Biol. Evol.">
        <title>Tracing the Evolution of the Plastome and Mitogenome in the Chloropicophyceae Uncovered Convergent tRNA Gene Losses and a Variant Plastid Genetic Code.</title>
        <authorList>
            <person name="Turmel M."/>
            <person name="Dos Santos A.L."/>
            <person name="Otis C."/>
            <person name="Sergerie R."/>
            <person name="Lemieux C."/>
        </authorList>
    </citation>
    <scope>NUCLEOTIDE SEQUENCE</scope>
</reference>
<keyword evidence="11" id="KW-0150">Chloroplast</keyword>
<dbReference type="HAMAP" id="MF_00433">
    <property type="entry name" value="Cytb6_f_PetL"/>
    <property type="match status" value="1"/>
</dbReference>
<dbReference type="GeneID" id="40350810"/>
<evidence type="ECO:0000313" key="11">
    <source>
        <dbReference type="EMBL" id="QBX97694.1"/>
    </source>
</evidence>
<gene>
    <name evidence="10 11" type="primary">petL</name>
</gene>
<keyword evidence="3 10" id="KW-0812">Transmembrane</keyword>
<dbReference type="GO" id="GO:0015979">
    <property type="term" value="P:photosynthesis"/>
    <property type="evidence" value="ECO:0007669"/>
    <property type="project" value="UniProtKB-KW"/>
</dbReference>
<keyword evidence="7 10" id="KW-0472">Membrane</keyword>
<sequence>MAIFGYVGFLGASLGAALVLYLGLTKIKLI</sequence>
<keyword evidence="11" id="KW-0934">Plastid</keyword>
<comment type="function">
    <text evidence="8 10">Component of the cytochrome b6-f complex, which mediates electron transfer between photosystem II (PSII) and photosystem I (PSI), cyclic electron flow around PSI, and state transitions. PetL is important for photoautotrophic growth as well as for electron transfer efficiency and stability of the cytochrome b6-f complex.</text>
</comment>
<dbReference type="GO" id="GO:0009512">
    <property type="term" value="C:cytochrome b6f complex"/>
    <property type="evidence" value="ECO:0007669"/>
    <property type="project" value="InterPro"/>
</dbReference>
<evidence type="ECO:0000256" key="10">
    <source>
        <dbReference type="HAMAP-Rule" id="MF_00433"/>
    </source>
</evidence>
<evidence type="ECO:0000256" key="9">
    <source>
        <dbReference type="ARBA" id="ARBA00025834"/>
    </source>
</evidence>
<dbReference type="RefSeq" id="YP_009646168.1">
    <property type="nucleotide sequence ID" value="NC_042484.1"/>
</dbReference>
<dbReference type="AlphaFoldDB" id="A0A4D6C1I0"/>
<name>A0A4D6C1I0_9CHLO</name>
<keyword evidence="2 10" id="KW-0813">Transport</keyword>
<accession>A0A4D6C1I0</accession>
<comment type="subunit">
    <text evidence="9 10">The 4 large subunits of the cytochrome b6-f complex are cytochrome b6, subunit IV (17 kDa polypeptide, PetD), cytochrome f and the Rieske protein, while the 4 small subunits are PetG, PetL, PetM and PetN. The complex functions as a dimer.</text>
</comment>